<evidence type="ECO:0000256" key="1">
    <source>
        <dbReference type="SAM" id="MobiDB-lite"/>
    </source>
</evidence>
<accession>A0ABW6AMU6</accession>
<evidence type="ECO:0000313" key="2">
    <source>
        <dbReference type="EMBL" id="MFD2935438.1"/>
    </source>
</evidence>
<sequence>MESPQKRSKSSVPAKFVLKKEALQKPENNELYKVGLEMLVKKQNEIITQRKGVKQKAAEALNANPSNHNLQNNLAQAIKGTHITKQEFINKLGKTFTVIDNIIHYKDVPIANLLDSDNQKAYSEVQAALAPGHSPVYKRVNLDGHTDKEYVLVNGAMIKRIAYRGITPPESELYRDKQPLTPYFIDNLTGETPGMHFNDDGTSFERKDFSKSDVKFLQSLGSIKNDAFPADEKGLLAFTQIRQGASKVLSATSTKQDIKSNHGQGFGKFGMVKIDLAKVPTTNVLHHYNVEAYDAENVKRMIQKINEQSIKAKYNDKNPAPDDKVISAQAISTINHGTVDDHVDRGNLSFIRNREILFTAIPFDSIIEYKPSKSKLDYNAAFRTSFIAKINALIGDDKYEIVSEDMIGDPNEVIAAYLKPKIQAYTQERGKVDGLFAAINHMNKIRKDAQDAENARRRKEREARFAQKPNYNNKKRY</sequence>
<dbReference type="EMBL" id="JBHUOM010000016">
    <property type="protein sequence ID" value="MFD2935438.1"/>
    <property type="molecule type" value="Genomic_DNA"/>
</dbReference>
<organism evidence="2 3">
    <name type="scientific">Spirosoma flavum</name>
    <dbReference type="NCBI Taxonomy" id="2048557"/>
    <lineage>
        <taxon>Bacteria</taxon>
        <taxon>Pseudomonadati</taxon>
        <taxon>Bacteroidota</taxon>
        <taxon>Cytophagia</taxon>
        <taxon>Cytophagales</taxon>
        <taxon>Cytophagaceae</taxon>
        <taxon>Spirosoma</taxon>
    </lineage>
</organism>
<feature type="region of interest" description="Disordered" evidence="1">
    <location>
        <begin position="449"/>
        <end position="477"/>
    </location>
</feature>
<evidence type="ECO:0000313" key="3">
    <source>
        <dbReference type="Proteomes" id="UP001597512"/>
    </source>
</evidence>
<protein>
    <submittedName>
        <fullName evidence="2">Uncharacterized protein</fullName>
    </submittedName>
</protein>
<feature type="compositionally biased region" description="Basic and acidic residues" evidence="1">
    <location>
        <begin position="449"/>
        <end position="465"/>
    </location>
</feature>
<reference evidence="3" key="1">
    <citation type="journal article" date="2019" name="Int. J. Syst. Evol. Microbiol.">
        <title>The Global Catalogue of Microorganisms (GCM) 10K type strain sequencing project: providing services to taxonomists for standard genome sequencing and annotation.</title>
        <authorList>
            <consortium name="The Broad Institute Genomics Platform"/>
            <consortium name="The Broad Institute Genome Sequencing Center for Infectious Disease"/>
            <person name="Wu L."/>
            <person name="Ma J."/>
        </authorList>
    </citation>
    <scope>NUCLEOTIDE SEQUENCE [LARGE SCALE GENOMIC DNA]</scope>
    <source>
        <strain evidence="3">KCTC 52490</strain>
    </source>
</reference>
<gene>
    <name evidence="2" type="ORF">ACFS25_16770</name>
</gene>
<dbReference type="Proteomes" id="UP001597512">
    <property type="component" value="Unassembled WGS sequence"/>
</dbReference>
<comment type="caution">
    <text evidence="2">The sequence shown here is derived from an EMBL/GenBank/DDBJ whole genome shotgun (WGS) entry which is preliminary data.</text>
</comment>
<keyword evidence="3" id="KW-1185">Reference proteome</keyword>
<proteinExistence type="predicted"/>
<name>A0ABW6AMU6_9BACT</name>
<dbReference type="RefSeq" id="WP_381503373.1">
    <property type="nucleotide sequence ID" value="NZ_JBHUOM010000016.1"/>
</dbReference>